<evidence type="ECO:0000259" key="1">
    <source>
        <dbReference type="Pfam" id="PF14261"/>
    </source>
</evidence>
<dbReference type="InterPro" id="IPR022573">
    <property type="entry name" value="DUF2887"/>
</dbReference>
<evidence type="ECO:0000313" key="3">
    <source>
        <dbReference type="Proteomes" id="UP000010483"/>
    </source>
</evidence>
<reference evidence="3" key="1">
    <citation type="journal article" date="2013" name="Proc. Natl. Acad. Sci. U.S.A.">
        <title>Improving the coverage of the cyanobacterial phylum using diversity-driven genome sequencing.</title>
        <authorList>
            <person name="Shih P.M."/>
            <person name="Wu D."/>
            <person name="Latifi A."/>
            <person name="Axen S.D."/>
            <person name="Fewer D.P."/>
            <person name="Talla E."/>
            <person name="Calteau A."/>
            <person name="Cai F."/>
            <person name="Tandeau de Marsac N."/>
            <person name="Rippka R."/>
            <person name="Herdman M."/>
            <person name="Sivonen K."/>
            <person name="Coursin T."/>
            <person name="Laurent T."/>
            <person name="Goodwin L."/>
            <person name="Nolan M."/>
            <person name="Davenport K.W."/>
            <person name="Han C.S."/>
            <person name="Rubin E.M."/>
            <person name="Eisen J.A."/>
            <person name="Woyke T."/>
            <person name="Gugger M."/>
            <person name="Kerfeld C.A."/>
        </authorList>
    </citation>
    <scope>NUCLEOTIDE SEQUENCE [LARGE SCALE GENOMIC DNA]</scope>
    <source>
        <strain evidence="3">ATCC 29140 / PCC 7202</strain>
    </source>
</reference>
<dbReference type="eggNOG" id="COG5464">
    <property type="taxonomic scope" value="Bacteria"/>
</dbReference>
<evidence type="ECO:0000313" key="2">
    <source>
        <dbReference type="EMBL" id="AFZ48585.1"/>
    </source>
</evidence>
<dbReference type="Pfam" id="PF14261">
    <property type="entry name" value="DUF4351"/>
    <property type="match status" value="1"/>
</dbReference>
<organism evidence="2 3">
    <name type="scientific">Cyanobacterium stanieri (strain ATCC 29140 / PCC 7202)</name>
    <dbReference type="NCBI Taxonomy" id="292563"/>
    <lineage>
        <taxon>Bacteria</taxon>
        <taxon>Bacillati</taxon>
        <taxon>Cyanobacteriota</taxon>
        <taxon>Cyanophyceae</taxon>
        <taxon>Oscillatoriophycideae</taxon>
        <taxon>Chroococcales</taxon>
        <taxon>Geminocystaceae</taxon>
        <taxon>Cyanobacterium</taxon>
    </lineage>
</organism>
<dbReference type="Proteomes" id="UP000010483">
    <property type="component" value="Chromosome"/>
</dbReference>
<dbReference type="HOGENOM" id="CLU_069065_0_2_3"/>
<protein>
    <recommendedName>
        <fullName evidence="1">DUF4351 domain-containing protein</fullName>
    </recommendedName>
</protein>
<dbReference type="BioCyc" id="CSTA292563:G1353-2647-MONOMER"/>
<dbReference type="Pfam" id="PF11103">
    <property type="entry name" value="DUF2887"/>
    <property type="match status" value="1"/>
</dbReference>
<dbReference type="AlphaFoldDB" id="K9YQB5"/>
<dbReference type="STRING" id="292563.Cyast_2642"/>
<dbReference type="PANTHER" id="PTHR35586:SF2">
    <property type="entry name" value="SLL1542 PROTEIN"/>
    <property type="match status" value="1"/>
</dbReference>
<dbReference type="PANTHER" id="PTHR35586">
    <property type="entry name" value="SLL1691 PROTEIN"/>
    <property type="match status" value="1"/>
</dbReference>
<dbReference type="InterPro" id="IPR025587">
    <property type="entry name" value="DUF4351"/>
</dbReference>
<gene>
    <name evidence="2" type="ordered locus">Cyast_2642</name>
</gene>
<dbReference type="EMBL" id="CP003940">
    <property type="protein sequence ID" value="AFZ48585.1"/>
    <property type="molecule type" value="Genomic_DNA"/>
</dbReference>
<sequence>MPTLLQIVKTDKLFYRIFLNQPSLISELLPEIPPDCEFDYSAPVVKEKELRLDGLLTPMDNDDLPLVFLEAQMQKDSDFYSRYFGGIFIYLHQYKVSRHWRGLLILNHRNQDLGSEIPYQDLLNNRVQRLFLSDLLNQENITGNLALLKLIVTPKKQAVSEANKILENAKTQAEFNQKLDLVEAILVNKFPQLTIEEIQKMINLREADITQTRFYQQVLEIGETKMVIRLLNKRFGNLSTTLEAKVRSLPINQLESLGEALLDFQDINDLENWLKNND</sequence>
<keyword evidence="3" id="KW-1185">Reference proteome</keyword>
<feature type="domain" description="DUF4351" evidence="1">
    <location>
        <begin position="217"/>
        <end position="274"/>
    </location>
</feature>
<name>K9YQB5_CYASC</name>
<accession>K9YQB5</accession>
<dbReference type="KEGG" id="csn:Cyast_2642"/>
<dbReference type="PATRIC" id="fig|292563.3.peg.2760"/>
<proteinExistence type="predicted"/>